<dbReference type="Proteomes" id="UP000077202">
    <property type="component" value="Unassembled WGS sequence"/>
</dbReference>
<reference evidence="2" key="1">
    <citation type="submission" date="2016-03" db="EMBL/GenBank/DDBJ databases">
        <title>Mechanisms controlling the formation of the plant cell surface in tip-growing cells are functionally conserved among land plants.</title>
        <authorList>
            <person name="Honkanen S."/>
            <person name="Jones V.A."/>
            <person name="Morieri G."/>
            <person name="Champion C."/>
            <person name="Hetherington A.J."/>
            <person name="Kelly S."/>
            <person name="Saint-Marcoux D."/>
            <person name="Proust H."/>
            <person name="Prescott H."/>
            <person name="Dolan L."/>
        </authorList>
    </citation>
    <scope>NUCLEOTIDE SEQUENCE [LARGE SCALE GENOMIC DNA]</scope>
    <source>
        <tissue evidence="2">Whole gametophyte</tissue>
    </source>
</reference>
<sequence>MTRLWIKSLRRSRGVRRSLRPKRLWLNRLRVNGLRVKRLRDKPNVVPLLRYLDCKVAKYADPRHPGSYVELVRRRTRIKVRTISLLASLDETIKDLRLKNDALRKQLVILRKVQKAVHKMQKEKFEDAKKELVKQREKLSEDLDSEQAQNRILSKELVRQTRLLEQCQSARQADEELICHLQSQCGELRAQRAEAEL</sequence>
<comment type="caution">
    <text evidence="2">The sequence shown here is derived from an EMBL/GenBank/DDBJ whole genome shotgun (WGS) entry which is preliminary data.</text>
</comment>
<organism evidence="2 3">
    <name type="scientific">Marchantia polymorpha subsp. ruderalis</name>
    <dbReference type="NCBI Taxonomy" id="1480154"/>
    <lineage>
        <taxon>Eukaryota</taxon>
        <taxon>Viridiplantae</taxon>
        <taxon>Streptophyta</taxon>
        <taxon>Embryophyta</taxon>
        <taxon>Marchantiophyta</taxon>
        <taxon>Marchantiopsida</taxon>
        <taxon>Marchantiidae</taxon>
        <taxon>Marchantiales</taxon>
        <taxon>Marchantiaceae</taxon>
        <taxon>Marchantia</taxon>
    </lineage>
</organism>
<accession>A0A176VJX8</accession>
<proteinExistence type="predicted"/>
<evidence type="ECO:0000256" key="1">
    <source>
        <dbReference type="SAM" id="Coils"/>
    </source>
</evidence>
<dbReference type="AlphaFoldDB" id="A0A176VJX8"/>
<name>A0A176VJX8_MARPO</name>
<gene>
    <name evidence="2" type="ORF">AXG93_3833s1020</name>
</gene>
<evidence type="ECO:0000313" key="2">
    <source>
        <dbReference type="EMBL" id="OAE21224.1"/>
    </source>
</evidence>
<dbReference type="EMBL" id="LVLJ01003509">
    <property type="protein sequence ID" value="OAE21224.1"/>
    <property type="molecule type" value="Genomic_DNA"/>
</dbReference>
<keyword evidence="3" id="KW-1185">Reference proteome</keyword>
<keyword evidence="1" id="KW-0175">Coiled coil</keyword>
<feature type="coiled-coil region" evidence="1">
    <location>
        <begin position="86"/>
        <end position="156"/>
    </location>
</feature>
<protein>
    <submittedName>
        <fullName evidence="2">Uncharacterized protein</fullName>
    </submittedName>
</protein>
<evidence type="ECO:0000313" key="3">
    <source>
        <dbReference type="Proteomes" id="UP000077202"/>
    </source>
</evidence>